<name>A0A0E0M631_ORYPU</name>
<dbReference type="Proteomes" id="UP000026962">
    <property type="component" value="Chromosome 10"/>
</dbReference>
<dbReference type="Gramene" id="OPUNC10G03830.1">
    <property type="protein sequence ID" value="OPUNC10G03830.1"/>
    <property type="gene ID" value="OPUNC10G03830"/>
</dbReference>
<dbReference type="AlphaFoldDB" id="A0A0E0M631"/>
<evidence type="ECO:0000313" key="3">
    <source>
        <dbReference type="Proteomes" id="UP000026962"/>
    </source>
</evidence>
<feature type="region of interest" description="Disordered" evidence="1">
    <location>
        <begin position="222"/>
        <end position="253"/>
    </location>
</feature>
<accession>A0A0E0M631</accession>
<proteinExistence type="predicted"/>
<evidence type="ECO:0000256" key="1">
    <source>
        <dbReference type="SAM" id="MobiDB-lite"/>
    </source>
</evidence>
<evidence type="ECO:0008006" key="4">
    <source>
        <dbReference type="Google" id="ProtNLM"/>
    </source>
</evidence>
<dbReference type="EnsemblPlants" id="OPUNC10G03830.1">
    <property type="protein sequence ID" value="OPUNC10G03830.1"/>
    <property type="gene ID" value="OPUNC10G03830"/>
</dbReference>
<reference evidence="2" key="2">
    <citation type="submission" date="2018-05" db="EMBL/GenBank/DDBJ databases">
        <title>OpunRS2 (Oryza punctata Reference Sequence Version 2).</title>
        <authorList>
            <person name="Zhang J."/>
            <person name="Kudrna D."/>
            <person name="Lee S."/>
            <person name="Talag J."/>
            <person name="Welchert J."/>
            <person name="Wing R.A."/>
        </authorList>
    </citation>
    <scope>NUCLEOTIDE SEQUENCE [LARGE SCALE GENOMIC DNA]</scope>
</reference>
<dbReference type="HOGENOM" id="CLU_081981_0_0_1"/>
<protein>
    <recommendedName>
        <fullName evidence="4">CCHC-type domain-containing protein</fullName>
    </recommendedName>
</protein>
<keyword evidence="3" id="KW-1185">Reference proteome</keyword>
<sequence length="298" mass="33526">MDDGRSMTIIGTEITPEDAARILKRLRGNTFRGARQLTRHLRWYGPPSLDVMNQRRCSLKILMMRSLKVLLKACTSCREVGYIVSRCTQTCLCGEDTHLLDECHMRKVTCFLCEGTDHVPKGCQLNLVLAKAKEDQWTTKQPIHQPMVVSDNSTTPNLQLSPTSIEVISGSRSTANKVHESPLTPVSVLGHHISKCPFPRPKKLVHRCFNCGEADHLFEGFPKPKRKHPQVTRNIRNTPTPQVATAPAQHGRIETRHTRKPKNTNLHLNVQPPPQRIVVKGTVKCRIVPPTTASNLRN</sequence>
<organism evidence="2">
    <name type="scientific">Oryza punctata</name>
    <name type="common">Red rice</name>
    <dbReference type="NCBI Taxonomy" id="4537"/>
    <lineage>
        <taxon>Eukaryota</taxon>
        <taxon>Viridiplantae</taxon>
        <taxon>Streptophyta</taxon>
        <taxon>Embryophyta</taxon>
        <taxon>Tracheophyta</taxon>
        <taxon>Spermatophyta</taxon>
        <taxon>Magnoliopsida</taxon>
        <taxon>Liliopsida</taxon>
        <taxon>Poales</taxon>
        <taxon>Poaceae</taxon>
        <taxon>BOP clade</taxon>
        <taxon>Oryzoideae</taxon>
        <taxon>Oryzeae</taxon>
        <taxon>Oryzinae</taxon>
        <taxon>Oryza</taxon>
    </lineage>
</organism>
<feature type="compositionally biased region" description="Polar residues" evidence="1">
    <location>
        <begin position="231"/>
        <end position="243"/>
    </location>
</feature>
<reference evidence="2" key="1">
    <citation type="submission" date="2015-04" db="UniProtKB">
        <authorList>
            <consortium name="EnsemblPlants"/>
        </authorList>
    </citation>
    <scope>IDENTIFICATION</scope>
</reference>
<evidence type="ECO:0000313" key="2">
    <source>
        <dbReference type="EnsemblPlants" id="OPUNC10G03830.1"/>
    </source>
</evidence>